<evidence type="ECO:0000313" key="2">
    <source>
        <dbReference type="EMBL" id="MBV4359711.1"/>
    </source>
</evidence>
<accession>A0A9E2SBV9</accession>
<keyword evidence="1" id="KW-0175">Coiled coil</keyword>
<dbReference type="EMBL" id="JAHSPG010000016">
    <property type="protein sequence ID" value="MBV4359711.1"/>
    <property type="molecule type" value="Genomic_DNA"/>
</dbReference>
<keyword evidence="3" id="KW-1185">Reference proteome</keyword>
<sequence>MLESSDYFMNVVKKDFPMHSQSIEKLYIQDSMFRSLCEEYTSCLQHLAKYKKEASQKNNDLAEFEALLADLSKELTSFIEEHKR</sequence>
<protein>
    <submittedName>
        <fullName evidence="2">Uncharacterized protein</fullName>
    </submittedName>
</protein>
<dbReference type="AlphaFoldDB" id="A0A9E2SBV9"/>
<reference evidence="2" key="1">
    <citation type="submission" date="2021-06" db="EMBL/GenBank/DDBJ databases">
        <authorList>
            <person name="Huq M.A."/>
        </authorList>
    </citation>
    <scope>NUCLEOTIDE SEQUENCE</scope>
    <source>
        <strain evidence="2">MAH-26</strain>
    </source>
</reference>
<evidence type="ECO:0000256" key="1">
    <source>
        <dbReference type="SAM" id="Coils"/>
    </source>
</evidence>
<comment type="caution">
    <text evidence="2">The sequence shown here is derived from an EMBL/GenBank/DDBJ whole genome shotgun (WGS) entry which is preliminary data.</text>
</comment>
<organism evidence="2 3">
    <name type="scientific">Pinibacter aurantiacus</name>
    <dbReference type="NCBI Taxonomy" id="2851599"/>
    <lineage>
        <taxon>Bacteria</taxon>
        <taxon>Pseudomonadati</taxon>
        <taxon>Bacteroidota</taxon>
        <taxon>Chitinophagia</taxon>
        <taxon>Chitinophagales</taxon>
        <taxon>Chitinophagaceae</taxon>
        <taxon>Pinibacter</taxon>
    </lineage>
</organism>
<dbReference type="Proteomes" id="UP000812270">
    <property type="component" value="Unassembled WGS sequence"/>
</dbReference>
<dbReference type="RefSeq" id="WP_217793977.1">
    <property type="nucleotide sequence ID" value="NZ_JAHSPG010000016.1"/>
</dbReference>
<gene>
    <name evidence="2" type="ORF">KTO63_21255</name>
</gene>
<proteinExistence type="predicted"/>
<evidence type="ECO:0000313" key="3">
    <source>
        <dbReference type="Proteomes" id="UP000812270"/>
    </source>
</evidence>
<feature type="coiled-coil region" evidence="1">
    <location>
        <begin position="47"/>
        <end position="81"/>
    </location>
</feature>
<name>A0A9E2SBV9_9BACT</name>